<dbReference type="AlphaFoldDB" id="A0A0G2FUY3"/>
<dbReference type="PROSITE" id="PS50011">
    <property type="entry name" value="PROTEIN_KINASE_DOM"/>
    <property type="match status" value="1"/>
</dbReference>
<sequence length="802" mass="90686">MDDPSSAQLHQEVRDAVTRELCHRRPLLHHINADSSWLLQIPRPVVAATRKGGRAYYNVLIDPWLSGGQSDVARWFSQQWHRYESACRSVAEVEELAREVEIMASGGLRLGKDRQPATAADDTQQTFIDAVAISHEFTDHCHKGTLLDIDRFVPVFATESAANVIRSWNHFHHVATVPVFSRRHPDWRDASIPPLPEWLSISRLVEDGGADFLQYHSALVFSFVITSSPTPSSSTRTTTTRSARTLPNGWIPPADPDSDGAECILYTPHGIRPEALRPVVTASPPLTVLALVHGLHDVAINAGFWWERWWAKDPPQPLQQLNLGGFNGLRAQRLVRAKYWIGTHDEEKWGSGLVNWFLRRRIVSVEEALRAERDGLVKEEDAGDECEKMEGVLDDVRFEEVGNDLTVLDALIERWNAMPLDLKRYYEYQIEKHHPLRPDRYNSRIDFKYMWPDPEKVILFTLSHPITRTEHGKIINPDRSTSSSIGGIFSFPALIKFLLAAEVNQVGVWRKVNANNTNITEDRRVLKTEWMFVGPVKVDPVVEIGDLEGHIHELMWEKCPEYVPRIYNHSWDDYPVKVHIDGAMRDLVKRLSYLELEWLPHGDLHQLLCHYSLNKRMLPEPFIWYVFLALAKVAVICLNGRVSDTKDPAWDRICHLDIKPENIFLGAPDPAAPLEWARAYPVPKVADWGMAYHTTALHQGDLDDPLEWPRNPQDLQGGGTCGYMPPELLTRSAVVLSDLHTAHSLSHTLPNGIHIPDRKTVFPRPAATLARINALMPCPNLPYNSPSGDGAGSAGGFRAEDA</sequence>
<name>A0A0G2FUY3_9PEZI</name>
<dbReference type="Gene3D" id="1.10.510.10">
    <property type="entry name" value="Transferase(Phosphotransferase) domain 1"/>
    <property type="match status" value="1"/>
</dbReference>
<gene>
    <name evidence="3" type="ORF">UCDDS831_g07473</name>
</gene>
<dbReference type="InterPro" id="IPR011009">
    <property type="entry name" value="Kinase-like_dom_sf"/>
</dbReference>
<dbReference type="InterPro" id="IPR000719">
    <property type="entry name" value="Prot_kinase_dom"/>
</dbReference>
<feature type="domain" description="Protein kinase" evidence="2">
    <location>
        <begin position="460"/>
        <end position="802"/>
    </location>
</feature>
<protein>
    <submittedName>
        <fullName evidence="3">Putative major facilitator superfamily</fullName>
    </submittedName>
</protein>
<evidence type="ECO:0000313" key="3">
    <source>
        <dbReference type="EMBL" id="KKY15708.1"/>
    </source>
</evidence>
<dbReference type="GO" id="GO:0004672">
    <property type="term" value="F:protein kinase activity"/>
    <property type="evidence" value="ECO:0007669"/>
    <property type="project" value="InterPro"/>
</dbReference>
<dbReference type="PANTHER" id="PTHR36142:SF2">
    <property type="entry name" value="METALLO-HYDROLASE_OXIDOREDUCTASE SUPERFAMILY PROTEIN"/>
    <property type="match status" value="1"/>
</dbReference>
<dbReference type="InterPro" id="IPR008271">
    <property type="entry name" value="Ser/Thr_kinase_AS"/>
</dbReference>
<evidence type="ECO:0000256" key="1">
    <source>
        <dbReference type="SAM" id="MobiDB-lite"/>
    </source>
</evidence>
<reference evidence="3 4" key="1">
    <citation type="submission" date="2015-03" db="EMBL/GenBank/DDBJ databases">
        <authorList>
            <person name="Morales-Cruz A."/>
            <person name="Amrine K.C."/>
            <person name="Cantu D."/>
        </authorList>
    </citation>
    <scope>NUCLEOTIDE SEQUENCE [LARGE SCALE GENOMIC DNA]</scope>
    <source>
        <strain evidence="3">DS831</strain>
    </source>
</reference>
<dbReference type="PROSITE" id="PS00108">
    <property type="entry name" value="PROTEIN_KINASE_ST"/>
    <property type="match status" value="1"/>
</dbReference>
<feature type="compositionally biased region" description="Low complexity" evidence="1">
    <location>
        <begin position="230"/>
        <end position="242"/>
    </location>
</feature>
<reference evidence="3 4" key="2">
    <citation type="submission" date="2015-05" db="EMBL/GenBank/DDBJ databases">
        <title>Distinctive expansion of gene families associated with plant cell wall degradation and secondary metabolism in the genomes of grapevine trunk pathogens.</title>
        <authorList>
            <person name="Lawrence D.P."/>
            <person name="Travadon R."/>
            <person name="Rolshausen P.E."/>
            <person name="Baumgartner K."/>
        </authorList>
    </citation>
    <scope>NUCLEOTIDE SEQUENCE [LARGE SCALE GENOMIC DNA]</scope>
    <source>
        <strain evidence="3">DS831</strain>
    </source>
</reference>
<dbReference type="SUPFAM" id="SSF56112">
    <property type="entry name" value="Protein kinase-like (PK-like)"/>
    <property type="match status" value="1"/>
</dbReference>
<accession>A0A0G2FUY3</accession>
<evidence type="ECO:0000313" key="4">
    <source>
        <dbReference type="Proteomes" id="UP000034182"/>
    </source>
</evidence>
<dbReference type="Proteomes" id="UP000034182">
    <property type="component" value="Unassembled WGS sequence"/>
</dbReference>
<dbReference type="GO" id="GO:0005524">
    <property type="term" value="F:ATP binding"/>
    <property type="evidence" value="ECO:0007669"/>
    <property type="project" value="InterPro"/>
</dbReference>
<organism evidence="3 4">
    <name type="scientific">Diplodia seriata</name>
    <dbReference type="NCBI Taxonomy" id="420778"/>
    <lineage>
        <taxon>Eukaryota</taxon>
        <taxon>Fungi</taxon>
        <taxon>Dikarya</taxon>
        <taxon>Ascomycota</taxon>
        <taxon>Pezizomycotina</taxon>
        <taxon>Dothideomycetes</taxon>
        <taxon>Dothideomycetes incertae sedis</taxon>
        <taxon>Botryosphaeriales</taxon>
        <taxon>Botryosphaeriaceae</taxon>
        <taxon>Diplodia</taxon>
    </lineage>
</organism>
<feature type="region of interest" description="Disordered" evidence="1">
    <location>
        <begin position="230"/>
        <end position="252"/>
    </location>
</feature>
<proteinExistence type="predicted"/>
<comment type="caution">
    <text evidence="3">The sequence shown here is derived from an EMBL/GenBank/DDBJ whole genome shotgun (WGS) entry which is preliminary data.</text>
</comment>
<dbReference type="Gene3D" id="3.60.15.10">
    <property type="entry name" value="Ribonuclease Z/Hydroxyacylglutathione hydrolase-like"/>
    <property type="match status" value="1"/>
</dbReference>
<dbReference type="PANTHER" id="PTHR36142">
    <property type="entry name" value="METALLO-HYDROLASE/OXIDOREDUCTASE SUPERFAMILY PROTEIN"/>
    <property type="match status" value="1"/>
</dbReference>
<evidence type="ECO:0000259" key="2">
    <source>
        <dbReference type="PROSITE" id="PS50011"/>
    </source>
</evidence>
<dbReference type="InterPro" id="IPR036866">
    <property type="entry name" value="RibonucZ/Hydroxyglut_hydro"/>
</dbReference>
<dbReference type="EMBL" id="LAQI01000185">
    <property type="protein sequence ID" value="KKY15708.1"/>
    <property type="molecule type" value="Genomic_DNA"/>
</dbReference>